<evidence type="ECO:0000313" key="1">
    <source>
        <dbReference type="EMBL" id="CAI9978144.1"/>
    </source>
</evidence>
<proteinExistence type="predicted"/>
<comment type="caution">
    <text evidence="1">The sequence shown here is derived from an EMBL/GenBank/DDBJ whole genome shotgun (WGS) entry which is preliminary data.</text>
</comment>
<reference evidence="1" key="1">
    <citation type="submission" date="2023-06" db="EMBL/GenBank/DDBJ databases">
        <authorList>
            <person name="Kurt Z."/>
        </authorList>
    </citation>
    <scope>NUCLEOTIDE SEQUENCE</scope>
</reference>
<reference evidence="2 3" key="2">
    <citation type="submission" date="2024-07" db="EMBL/GenBank/DDBJ databases">
        <authorList>
            <person name="Akdeniz Z."/>
        </authorList>
    </citation>
    <scope>NUCLEOTIDE SEQUENCE [LARGE SCALE GENOMIC DNA]</scope>
</reference>
<evidence type="ECO:0000313" key="3">
    <source>
        <dbReference type="Proteomes" id="UP001642409"/>
    </source>
</evidence>
<dbReference type="AlphaFoldDB" id="A0AA86V2I7"/>
<dbReference type="EMBL" id="CATOUU010001183">
    <property type="protein sequence ID" value="CAI9978144.1"/>
    <property type="molecule type" value="Genomic_DNA"/>
</dbReference>
<accession>A0AA86V2I7</accession>
<dbReference type="Proteomes" id="UP001642409">
    <property type="component" value="Unassembled WGS sequence"/>
</dbReference>
<gene>
    <name evidence="2" type="ORF">HINF_LOCUS35449</name>
    <name evidence="1" type="ORF">HINF_LOCUS65789</name>
</gene>
<sequence>MNSASDNFSNFETAFALVMSRQQKQISKLQYDAVDIIQYIESLSYQEKKYLWSEMSTAMQITSKEISKFYNLQYFCMYLDDVYPKYDSSNEYETADNNFYNSPFASSYINNMEPVKHIVIKNVPKEGQVDCMQNQQLVDIIKKLWSQYFNYVPTVQMIKGSVNSKSFQSFWSAVQRESQYTLLQIKKIVESIQ</sequence>
<name>A0AA86V2I7_9EUKA</name>
<keyword evidence="3" id="KW-1185">Reference proteome</keyword>
<organism evidence="1">
    <name type="scientific">Hexamita inflata</name>
    <dbReference type="NCBI Taxonomy" id="28002"/>
    <lineage>
        <taxon>Eukaryota</taxon>
        <taxon>Metamonada</taxon>
        <taxon>Diplomonadida</taxon>
        <taxon>Hexamitidae</taxon>
        <taxon>Hexamitinae</taxon>
        <taxon>Hexamita</taxon>
    </lineage>
</organism>
<evidence type="ECO:0000313" key="2">
    <source>
        <dbReference type="EMBL" id="CAL6034433.1"/>
    </source>
</evidence>
<protein>
    <submittedName>
        <fullName evidence="2">Hypothetical_protein</fullName>
    </submittedName>
</protein>
<dbReference type="EMBL" id="CAXDID020000128">
    <property type="protein sequence ID" value="CAL6034433.1"/>
    <property type="molecule type" value="Genomic_DNA"/>
</dbReference>